<dbReference type="Proteomes" id="UP000295711">
    <property type="component" value="Unassembled WGS sequence"/>
</dbReference>
<dbReference type="AlphaFoldDB" id="A0A4R2LE78"/>
<dbReference type="InterPro" id="IPR007539">
    <property type="entry name" value="DUF551"/>
</dbReference>
<sequence length="131" mass="15448">MERLTSRDSKGNLCLCNKEVYGNNQDIYNAIAVLEDYEDTGITPDQLQVINEEYQKMAKELAELRQQNRWIPVSERLPDYEEEVLITNGKYVTIDERYFLENTEDGEAYTWDINGWDDVVAWMPLPEPYKE</sequence>
<feature type="domain" description="DUF551" evidence="1">
    <location>
        <begin position="70"/>
        <end position="128"/>
    </location>
</feature>
<evidence type="ECO:0000313" key="2">
    <source>
        <dbReference type="EMBL" id="TCO86392.1"/>
    </source>
</evidence>
<accession>A0A4R2LE78</accession>
<reference evidence="2 3" key="1">
    <citation type="submission" date="2019-03" db="EMBL/GenBank/DDBJ databases">
        <title>Genomic Encyclopedia of Type Strains, Phase IV (KMG-IV): sequencing the most valuable type-strain genomes for metagenomic binning, comparative biology and taxonomic classification.</title>
        <authorList>
            <person name="Goeker M."/>
        </authorList>
    </citation>
    <scope>NUCLEOTIDE SEQUENCE [LARGE SCALE GENOMIC DNA]</scope>
    <source>
        <strain evidence="2 3">DSM 28559</strain>
    </source>
</reference>
<evidence type="ECO:0000259" key="1">
    <source>
        <dbReference type="Pfam" id="PF04448"/>
    </source>
</evidence>
<protein>
    <submittedName>
        <fullName evidence="2">Uncharacterized protein DUF551</fullName>
    </submittedName>
</protein>
<evidence type="ECO:0000313" key="3">
    <source>
        <dbReference type="Proteomes" id="UP000295711"/>
    </source>
</evidence>
<dbReference type="OrthoDB" id="2067073at2"/>
<comment type="caution">
    <text evidence="2">The sequence shown here is derived from an EMBL/GenBank/DDBJ whole genome shotgun (WGS) entry which is preliminary data.</text>
</comment>
<keyword evidence="3" id="KW-1185">Reference proteome</keyword>
<proteinExistence type="predicted"/>
<gene>
    <name evidence="2" type="ORF">EV212_101177</name>
</gene>
<organism evidence="2 3">
    <name type="scientific">Frisingicoccus caecimuris</name>
    <dbReference type="NCBI Taxonomy" id="1796636"/>
    <lineage>
        <taxon>Bacteria</taxon>
        <taxon>Bacillati</taxon>
        <taxon>Bacillota</taxon>
        <taxon>Clostridia</taxon>
        <taxon>Lachnospirales</taxon>
        <taxon>Lachnospiraceae</taxon>
        <taxon>Frisingicoccus</taxon>
    </lineage>
</organism>
<dbReference type="RefSeq" id="WP_132087452.1">
    <property type="nucleotide sequence ID" value="NZ_JANKAQ010000005.1"/>
</dbReference>
<dbReference type="Pfam" id="PF04448">
    <property type="entry name" value="DUF551"/>
    <property type="match status" value="1"/>
</dbReference>
<dbReference type="EMBL" id="SLXA01000001">
    <property type="protein sequence ID" value="TCO86392.1"/>
    <property type="molecule type" value="Genomic_DNA"/>
</dbReference>
<name>A0A4R2LE78_9FIRM</name>